<accession>A0ABV8C8X4</accession>
<dbReference type="PANTHER" id="PTHR36852">
    <property type="entry name" value="PROTEIN GVPL 2"/>
    <property type="match status" value="1"/>
</dbReference>
<dbReference type="RefSeq" id="WP_382379808.1">
    <property type="nucleotide sequence ID" value="NZ_JBHRZI010000049.1"/>
</dbReference>
<keyword evidence="1" id="KW-0304">Gas vesicle</keyword>
<comment type="caution">
    <text evidence="4">The sequence shown here is derived from an EMBL/GenBank/DDBJ whole genome shotgun (WGS) entry which is preliminary data.</text>
</comment>
<reference evidence="5" key="1">
    <citation type="journal article" date="2019" name="Int. J. Syst. Evol. Microbiol.">
        <title>The Global Catalogue of Microorganisms (GCM) 10K type strain sequencing project: providing services to taxonomists for standard genome sequencing and annotation.</title>
        <authorList>
            <consortium name="The Broad Institute Genomics Platform"/>
            <consortium name="The Broad Institute Genome Sequencing Center for Infectious Disease"/>
            <person name="Wu L."/>
            <person name="Ma J."/>
        </authorList>
    </citation>
    <scope>NUCLEOTIDE SEQUENCE [LARGE SCALE GENOMIC DNA]</scope>
    <source>
        <strain evidence="5">CGMCC 4.7405</strain>
    </source>
</reference>
<gene>
    <name evidence="4" type="ORF">ACFOWZ_43275</name>
</gene>
<name>A0ABV8C8X4_9PSEU</name>
<protein>
    <submittedName>
        <fullName evidence="4">GvpL/GvpF family gas vesicle protein</fullName>
    </submittedName>
</protein>
<dbReference type="EMBL" id="JBHRZI010000049">
    <property type="protein sequence ID" value="MFC3898331.1"/>
    <property type="molecule type" value="Genomic_DNA"/>
</dbReference>
<dbReference type="InterPro" id="IPR009430">
    <property type="entry name" value="GvpL/GvpF"/>
</dbReference>
<evidence type="ECO:0000256" key="1">
    <source>
        <dbReference type="ARBA" id="ARBA00022987"/>
    </source>
</evidence>
<dbReference type="Pfam" id="PF06386">
    <property type="entry name" value="GvpL_GvpF"/>
    <property type="match status" value="1"/>
</dbReference>
<evidence type="ECO:0000313" key="4">
    <source>
        <dbReference type="EMBL" id="MFC3898331.1"/>
    </source>
</evidence>
<proteinExistence type="inferred from homology"/>
<evidence type="ECO:0000256" key="3">
    <source>
        <dbReference type="ARBA" id="ARBA00035643"/>
    </source>
</evidence>
<comment type="subcellular location">
    <subcellularLocation>
        <location evidence="2">Gas vesicle</location>
    </subcellularLocation>
</comment>
<comment type="similarity">
    <text evidence="3">Belongs to the gas vesicle GvpF/GvpL family.</text>
</comment>
<organism evidence="4 5">
    <name type="scientific">Lentzea rhizosphaerae</name>
    <dbReference type="NCBI Taxonomy" id="2041025"/>
    <lineage>
        <taxon>Bacteria</taxon>
        <taxon>Bacillati</taxon>
        <taxon>Actinomycetota</taxon>
        <taxon>Actinomycetes</taxon>
        <taxon>Pseudonocardiales</taxon>
        <taxon>Pseudonocardiaceae</taxon>
        <taxon>Lentzea</taxon>
    </lineage>
</organism>
<evidence type="ECO:0000256" key="2">
    <source>
        <dbReference type="ARBA" id="ARBA00035108"/>
    </source>
</evidence>
<sequence length="232" mass="25263">MSLFLHGVVRASHRLPERSRFRLLGLDELAVVVSDRPENRELTEQEATAHLAELCALLSGGPVLPLRIGTVAVDEAAARSAVLGLRVPLLRQHLDRLDGLAEMHVRLLFDEDTALRAVHDKATFTARGADLTSTIARGEQIAREIVAWRRGQADSMLAPVSEMARSVALLEAPEHTEELRAYLVRLDQAEGVRAAIAGLGGVVATCTGPLPAFHFLDLAPRNAQQPASRWGW</sequence>
<dbReference type="Proteomes" id="UP001595690">
    <property type="component" value="Unassembled WGS sequence"/>
</dbReference>
<evidence type="ECO:0000313" key="5">
    <source>
        <dbReference type="Proteomes" id="UP001595690"/>
    </source>
</evidence>
<dbReference type="PANTHER" id="PTHR36852:SF1">
    <property type="entry name" value="PROTEIN GVPL 2"/>
    <property type="match status" value="1"/>
</dbReference>
<keyword evidence="5" id="KW-1185">Reference proteome</keyword>